<reference evidence="4 5" key="1">
    <citation type="submission" date="2024-04" db="EMBL/GenBank/DDBJ databases">
        <title>Draft genome sequence of Sessilibacter corallicola NBRC 116591.</title>
        <authorList>
            <person name="Miyakawa T."/>
            <person name="Kusuya Y."/>
            <person name="Miura T."/>
        </authorList>
    </citation>
    <scope>NUCLEOTIDE SEQUENCE [LARGE SCALE GENOMIC DNA]</scope>
    <source>
        <strain evidence="4 5">KU-00831-HH</strain>
    </source>
</reference>
<dbReference type="SUPFAM" id="SSF75217">
    <property type="entry name" value="alpha/beta knot"/>
    <property type="match status" value="1"/>
</dbReference>
<keyword evidence="5" id="KW-1185">Reference proteome</keyword>
<keyword evidence="2" id="KW-0808">Transferase</keyword>
<evidence type="ECO:0000259" key="3">
    <source>
        <dbReference type="SMART" id="SM00967"/>
    </source>
</evidence>
<dbReference type="RefSeq" id="WP_353302400.1">
    <property type="nucleotide sequence ID" value="NZ_BAABWN010000004.1"/>
</dbReference>
<keyword evidence="1 4" id="KW-0489">Methyltransferase</keyword>
<sequence length="266" mass="29094">MAKNNSTSDSQQYLEKKAFFRSLLTVYGRKPVLEALQAPETKPIKLHLAESNKESEIIREILALAENKNAEIIYHTRQALSRISKNSKQDQGVCVDIQCPNYLTDDQFISANKNKPFELIALDGISNPQNLGMIIRSATAGFIDGIILPEKGCAQIDPLVIKASAGSVFKAPIVRCENLTKTLEKFKSACNAKIIGLSLDSSRSIADINTINEAKIFVLGNETSGVSQSTEQLSDYAVKIPMNNNVESLNVAVTAALLSFRSVFQS</sequence>
<accession>A0ABQ0A816</accession>
<organism evidence="4 5">
    <name type="scientific">Sessilibacter corallicola</name>
    <dbReference type="NCBI Taxonomy" id="2904075"/>
    <lineage>
        <taxon>Bacteria</taxon>
        <taxon>Pseudomonadati</taxon>
        <taxon>Pseudomonadota</taxon>
        <taxon>Gammaproteobacteria</taxon>
        <taxon>Cellvibrionales</taxon>
        <taxon>Cellvibrionaceae</taxon>
        <taxon>Sessilibacter</taxon>
    </lineage>
</organism>
<dbReference type="SMART" id="SM00967">
    <property type="entry name" value="SpoU_sub_bind"/>
    <property type="match status" value="1"/>
</dbReference>
<dbReference type="Gene3D" id="3.30.1330.30">
    <property type="match status" value="1"/>
</dbReference>
<dbReference type="InterPro" id="IPR013123">
    <property type="entry name" value="SpoU_subst-bd"/>
</dbReference>
<gene>
    <name evidence="4" type="ORF">NBRC116591_15720</name>
</gene>
<dbReference type="GO" id="GO:0008168">
    <property type="term" value="F:methyltransferase activity"/>
    <property type="evidence" value="ECO:0007669"/>
    <property type="project" value="UniProtKB-KW"/>
</dbReference>
<dbReference type="InterPro" id="IPR029028">
    <property type="entry name" value="Alpha/beta_knot_MTases"/>
</dbReference>
<dbReference type="Gene3D" id="3.40.1280.10">
    <property type="match status" value="1"/>
</dbReference>
<dbReference type="SUPFAM" id="SSF55315">
    <property type="entry name" value="L30e-like"/>
    <property type="match status" value="1"/>
</dbReference>
<dbReference type="PANTHER" id="PTHR46429">
    <property type="entry name" value="23S RRNA (GUANOSINE-2'-O-)-METHYLTRANSFERASE RLMB"/>
    <property type="match status" value="1"/>
</dbReference>
<dbReference type="Proteomes" id="UP001465153">
    <property type="component" value="Unassembled WGS sequence"/>
</dbReference>
<dbReference type="Pfam" id="PF00588">
    <property type="entry name" value="SpoU_methylase"/>
    <property type="match status" value="1"/>
</dbReference>
<evidence type="ECO:0000313" key="4">
    <source>
        <dbReference type="EMBL" id="GAA6167762.1"/>
    </source>
</evidence>
<proteinExistence type="predicted"/>
<comment type="caution">
    <text evidence="4">The sequence shown here is derived from an EMBL/GenBank/DDBJ whole genome shotgun (WGS) entry which is preliminary data.</text>
</comment>
<name>A0ABQ0A816_9GAMM</name>
<dbReference type="InterPro" id="IPR001537">
    <property type="entry name" value="SpoU_MeTrfase"/>
</dbReference>
<dbReference type="NCBIfam" id="TIGR00186">
    <property type="entry name" value="rRNA_methyl_3"/>
    <property type="match status" value="1"/>
</dbReference>
<dbReference type="PANTHER" id="PTHR46429:SF1">
    <property type="entry name" value="23S RRNA (GUANOSINE-2'-O-)-METHYLTRANSFERASE RLMB"/>
    <property type="match status" value="1"/>
</dbReference>
<feature type="domain" description="RNA 2-O ribose methyltransferase substrate binding" evidence="3">
    <location>
        <begin position="25"/>
        <end position="103"/>
    </location>
</feature>
<evidence type="ECO:0000256" key="2">
    <source>
        <dbReference type="ARBA" id="ARBA00022679"/>
    </source>
</evidence>
<protein>
    <submittedName>
        <fullName evidence="4">RNA methyltransferase</fullName>
    </submittedName>
</protein>
<dbReference type="InterPro" id="IPR029026">
    <property type="entry name" value="tRNA_m1G_MTases_N"/>
</dbReference>
<dbReference type="CDD" id="cd18103">
    <property type="entry name" value="SpoU-like_RlmB"/>
    <property type="match status" value="1"/>
</dbReference>
<dbReference type="InterPro" id="IPR004441">
    <property type="entry name" value="rRNA_MeTrfase_TrmH"/>
</dbReference>
<evidence type="ECO:0000256" key="1">
    <source>
        <dbReference type="ARBA" id="ARBA00022603"/>
    </source>
</evidence>
<evidence type="ECO:0000313" key="5">
    <source>
        <dbReference type="Proteomes" id="UP001465153"/>
    </source>
</evidence>
<dbReference type="InterPro" id="IPR029064">
    <property type="entry name" value="Ribosomal_eL30-like_sf"/>
</dbReference>
<dbReference type="Pfam" id="PF08032">
    <property type="entry name" value="SpoU_sub_bind"/>
    <property type="match status" value="1"/>
</dbReference>
<dbReference type="GO" id="GO:0032259">
    <property type="term" value="P:methylation"/>
    <property type="evidence" value="ECO:0007669"/>
    <property type="project" value="UniProtKB-KW"/>
</dbReference>
<dbReference type="EMBL" id="BAABWN010000004">
    <property type="protein sequence ID" value="GAA6167762.1"/>
    <property type="molecule type" value="Genomic_DNA"/>
</dbReference>